<organism evidence="1 2">
    <name type="scientific">Brassica rapa subsp. trilocularis</name>
    <dbReference type="NCBI Taxonomy" id="1813537"/>
    <lineage>
        <taxon>Eukaryota</taxon>
        <taxon>Viridiplantae</taxon>
        <taxon>Streptophyta</taxon>
        <taxon>Embryophyta</taxon>
        <taxon>Tracheophyta</taxon>
        <taxon>Spermatophyta</taxon>
        <taxon>Magnoliopsida</taxon>
        <taxon>eudicotyledons</taxon>
        <taxon>Gunneridae</taxon>
        <taxon>Pentapetalae</taxon>
        <taxon>rosids</taxon>
        <taxon>malvids</taxon>
        <taxon>Brassicales</taxon>
        <taxon>Brassicaceae</taxon>
        <taxon>Brassiceae</taxon>
        <taxon>Brassica</taxon>
    </lineage>
</organism>
<name>A0ABQ7KZK7_BRACM</name>
<comment type="caution">
    <text evidence="1">The sequence shown here is derived from an EMBL/GenBank/DDBJ whole genome shotgun (WGS) entry which is preliminary data.</text>
</comment>
<keyword evidence="2" id="KW-1185">Reference proteome</keyword>
<evidence type="ECO:0000313" key="2">
    <source>
        <dbReference type="Proteomes" id="UP000823674"/>
    </source>
</evidence>
<dbReference type="EMBL" id="JADBGQ010000009">
    <property type="protein sequence ID" value="KAG5378935.1"/>
    <property type="molecule type" value="Genomic_DNA"/>
</dbReference>
<proteinExistence type="predicted"/>
<evidence type="ECO:0000313" key="1">
    <source>
        <dbReference type="EMBL" id="KAG5378935.1"/>
    </source>
</evidence>
<gene>
    <name evidence="1" type="primary">A07g505040.1_BraROA</name>
    <name evidence="1" type="ORF">IGI04_026777</name>
</gene>
<accession>A0ABQ7KZK7</accession>
<reference evidence="1 2" key="1">
    <citation type="submission" date="2021-03" db="EMBL/GenBank/DDBJ databases">
        <authorList>
            <person name="King G.J."/>
            <person name="Bancroft I."/>
            <person name="Baten A."/>
            <person name="Bloomfield J."/>
            <person name="Borpatragohain P."/>
            <person name="He Z."/>
            <person name="Irish N."/>
            <person name="Irwin J."/>
            <person name="Liu K."/>
            <person name="Mauleon R.P."/>
            <person name="Moore J."/>
            <person name="Morris R."/>
            <person name="Ostergaard L."/>
            <person name="Wang B."/>
            <person name="Wells R."/>
        </authorList>
    </citation>
    <scope>NUCLEOTIDE SEQUENCE [LARGE SCALE GENOMIC DNA]</scope>
    <source>
        <strain evidence="1">R-o-18</strain>
        <tissue evidence="1">Leaf</tissue>
    </source>
</reference>
<protein>
    <submittedName>
        <fullName evidence="1">Uncharacterized protein</fullName>
    </submittedName>
</protein>
<dbReference type="Proteomes" id="UP000823674">
    <property type="component" value="Chromosome A07"/>
</dbReference>
<sequence>MEKDKLRRVNQEACGVVETMWTQDAEQAWEQVYTVEKEARDKLGEQVYALRNKAGHLSYWCDPEGEDVHDCSMQKTIMLKDGRYGHWKMRMKLLVRGINDAAWIAVKTGWEEPTIFTAEGKKPKPKEPRQRVVREVVQEVARRMLCNQAGGEVVTFWSKECISRGGEEHGDGRPDVDGAYLVGEKSISIVCQRVNLEACGVVETMWTQDAELAWDKLEEQVYTVEKKARDKLGEQVYALRNKYISRKGKCTY</sequence>